<keyword evidence="7" id="KW-0539">Nucleus</keyword>
<dbReference type="SMART" id="SM00906">
    <property type="entry name" value="Fungal_trans"/>
    <property type="match status" value="1"/>
</dbReference>
<feature type="transmembrane region" description="Helical" evidence="9">
    <location>
        <begin position="450"/>
        <end position="474"/>
    </location>
</feature>
<comment type="subcellular location">
    <subcellularLocation>
        <location evidence="1">Membrane</location>
        <topology evidence="1">Multi-pass membrane protein</topology>
    </subcellularLocation>
</comment>
<name>A0A428PFQ2_9HYPO</name>
<dbReference type="InterPro" id="IPR001248">
    <property type="entry name" value="Pur-cyt_permease"/>
</dbReference>
<comment type="caution">
    <text evidence="11">The sequence shown here is derived from an EMBL/GenBank/DDBJ whole genome shotgun (WGS) entry which is preliminary data.</text>
</comment>
<evidence type="ECO:0000313" key="12">
    <source>
        <dbReference type="Proteomes" id="UP000288168"/>
    </source>
</evidence>
<feature type="transmembrane region" description="Helical" evidence="9">
    <location>
        <begin position="394"/>
        <end position="414"/>
    </location>
</feature>
<dbReference type="GO" id="GO:0015205">
    <property type="term" value="F:nucleobase transmembrane transporter activity"/>
    <property type="evidence" value="ECO:0007669"/>
    <property type="project" value="TreeGrafter"/>
</dbReference>
<dbReference type="InterPro" id="IPR036864">
    <property type="entry name" value="Zn2-C6_fun-type_DNA-bd_sf"/>
</dbReference>
<evidence type="ECO:0000256" key="4">
    <source>
        <dbReference type="ARBA" id="ARBA00022723"/>
    </source>
</evidence>
<dbReference type="InterPro" id="IPR012681">
    <property type="entry name" value="NCS1"/>
</dbReference>
<dbReference type="CDD" id="cd00067">
    <property type="entry name" value="GAL4"/>
    <property type="match status" value="1"/>
</dbReference>
<keyword evidence="6 9" id="KW-0472">Membrane</keyword>
<dbReference type="NCBIfam" id="TIGR00800">
    <property type="entry name" value="ncs1"/>
    <property type="match status" value="1"/>
</dbReference>
<dbReference type="GO" id="GO:0000981">
    <property type="term" value="F:DNA-binding transcription factor activity, RNA polymerase II-specific"/>
    <property type="evidence" value="ECO:0007669"/>
    <property type="project" value="InterPro"/>
</dbReference>
<feature type="transmembrane region" description="Helical" evidence="9">
    <location>
        <begin position="280"/>
        <end position="300"/>
    </location>
</feature>
<dbReference type="InterPro" id="IPR007219">
    <property type="entry name" value="XnlR_reg_dom"/>
</dbReference>
<feature type="transmembrane region" description="Helical" evidence="9">
    <location>
        <begin position="43"/>
        <end position="63"/>
    </location>
</feature>
<dbReference type="Proteomes" id="UP000288168">
    <property type="component" value="Unassembled WGS sequence"/>
</dbReference>
<dbReference type="GO" id="GO:0003677">
    <property type="term" value="F:DNA binding"/>
    <property type="evidence" value="ECO:0007669"/>
    <property type="project" value="InterPro"/>
</dbReference>
<dbReference type="Pfam" id="PF04082">
    <property type="entry name" value="Fungal_trans"/>
    <property type="match status" value="1"/>
</dbReference>
<dbReference type="PANTHER" id="PTHR30618">
    <property type="entry name" value="NCS1 FAMILY PURINE/PYRIMIDINE TRANSPORTER"/>
    <property type="match status" value="1"/>
</dbReference>
<evidence type="ECO:0000256" key="8">
    <source>
        <dbReference type="SAM" id="MobiDB-lite"/>
    </source>
</evidence>
<feature type="region of interest" description="Disordered" evidence="8">
    <location>
        <begin position="563"/>
        <end position="612"/>
    </location>
</feature>
<dbReference type="InterPro" id="IPR001138">
    <property type="entry name" value="Zn2Cys6_DnaBD"/>
</dbReference>
<dbReference type="SUPFAM" id="SSF57701">
    <property type="entry name" value="Zn2/Cys6 DNA-binding domain"/>
    <property type="match status" value="1"/>
</dbReference>
<feature type="compositionally biased region" description="Low complexity" evidence="8">
    <location>
        <begin position="683"/>
        <end position="703"/>
    </location>
</feature>
<feature type="domain" description="Zn(2)-C6 fungal-type" evidence="10">
    <location>
        <begin position="633"/>
        <end position="662"/>
    </location>
</feature>
<reference evidence="11 12" key="1">
    <citation type="submission" date="2017-06" db="EMBL/GenBank/DDBJ databases">
        <title>Comparative genomic analysis of Ambrosia Fusariam Clade fungi.</title>
        <authorList>
            <person name="Stajich J.E."/>
            <person name="Carrillo J."/>
            <person name="Kijimoto T."/>
            <person name="Eskalen A."/>
            <person name="O'Donnell K."/>
            <person name="Kasson M."/>
        </authorList>
    </citation>
    <scope>NUCLEOTIDE SEQUENCE [LARGE SCALE GENOMIC DNA]</scope>
    <source>
        <strain evidence="11 12">NRRL62584</strain>
    </source>
</reference>
<keyword evidence="12" id="KW-1185">Reference proteome</keyword>
<evidence type="ECO:0000259" key="10">
    <source>
        <dbReference type="PROSITE" id="PS50048"/>
    </source>
</evidence>
<dbReference type="OrthoDB" id="2018619at2759"/>
<feature type="region of interest" description="Disordered" evidence="8">
    <location>
        <begin position="721"/>
        <end position="740"/>
    </location>
</feature>
<dbReference type="GO" id="GO:0006351">
    <property type="term" value="P:DNA-templated transcription"/>
    <property type="evidence" value="ECO:0007669"/>
    <property type="project" value="InterPro"/>
</dbReference>
<feature type="transmembrane region" description="Helical" evidence="9">
    <location>
        <begin position="192"/>
        <end position="213"/>
    </location>
</feature>
<feature type="transmembrane region" description="Helical" evidence="9">
    <location>
        <begin position="168"/>
        <end position="185"/>
    </location>
</feature>
<feature type="region of interest" description="Disordered" evidence="8">
    <location>
        <begin position="672"/>
        <end position="714"/>
    </location>
</feature>
<keyword evidence="5 9" id="KW-1133">Transmembrane helix</keyword>
<keyword evidence="3 9" id="KW-0812">Transmembrane</keyword>
<dbReference type="CDD" id="cd11482">
    <property type="entry name" value="SLC-NCS1sbd_NRT1-like"/>
    <property type="match status" value="1"/>
</dbReference>
<dbReference type="GO" id="GO:0005886">
    <property type="term" value="C:plasma membrane"/>
    <property type="evidence" value="ECO:0007669"/>
    <property type="project" value="TreeGrafter"/>
</dbReference>
<protein>
    <recommendedName>
        <fullName evidence="10">Zn(2)-C6 fungal-type domain-containing protein</fullName>
    </recommendedName>
</protein>
<dbReference type="Pfam" id="PF02133">
    <property type="entry name" value="Transp_cyt_pur"/>
    <property type="match status" value="1"/>
</dbReference>
<evidence type="ECO:0000313" key="11">
    <source>
        <dbReference type="EMBL" id="RSL51845.1"/>
    </source>
</evidence>
<dbReference type="PANTHER" id="PTHR30618:SF4">
    <property type="entry name" value="ALLANTOIN PERMEASE"/>
    <property type="match status" value="1"/>
</dbReference>
<gene>
    <name evidence="11" type="ORF">CEP54_011209</name>
</gene>
<evidence type="ECO:0000256" key="9">
    <source>
        <dbReference type="SAM" id="Phobius"/>
    </source>
</evidence>
<evidence type="ECO:0000256" key="3">
    <source>
        <dbReference type="ARBA" id="ARBA00022692"/>
    </source>
</evidence>
<dbReference type="CDD" id="cd12148">
    <property type="entry name" value="fungal_TF_MHR"/>
    <property type="match status" value="1"/>
</dbReference>
<dbReference type="PROSITE" id="PS50048">
    <property type="entry name" value="ZN2_CY6_FUNGAL_2"/>
    <property type="match status" value="1"/>
</dbReference>
<feature type="region of interest" description="Disordered" evidence="8">
    <location>
        <begin position="536"/>
        <end position="555"/>
    </location>
</feature>
<dbReference type="GO" id="GO:0008270">
    <property type="term" value="F:zinc ion binding"/>
    <property type="evidence" value="ECO:0007669"/>
    <property type="project" value="InterPro"/>
</dbReference>
<proteinExistence type="inferred from homology"/>
<evidence type="ECO:0000256" key="2">
    <source>
        <dbReference type="ARBA" id="ARBA00008974"/>
    </source>
</evidence>
<dbReference type="EMBL" id="NKCI01000143">
    <property type="protein sequence ID" value="RSL51845.1"/>
    <property type="molecule type" value="Genomic_DNA"/>
</dbReference>
<accession>A0A428PFQ2</accession>
<evidence type="ECO:0000256" key="7">
    <source>
        <dbReference type="ARBA" id="ARBA00023242"/>
    </source>
</evidence>
<organism evidence="11 12">
    <name type="scientific">Fusarium duplospermum</name>
    <dbReference type="NCBI Taxonomy" id="1325734"/>
    <lineage>
        <taxon>Eukaryota</taxon>
        <taxon>Fungi</taxon>
        <taxon>Dikarya</taxon>
        <taxon>Ascomycota</taxon>
        <taxon>Pezizomycotina</taxon>
        <taxon>Sordariomycetes</taxon>
        <taxon>Hypocreomycetidae</taxon>
        <taxon>Hypocreales</taxon>
        <taxon>Nectriaceae</taxon>
        <taxon>Fusarium</taxon>
        <taxon>Fusarium solani species complex</taxon>
    </lineage>
</organism>
<dbReference type="FunFam" id="1.10.4160.10:FF:000027">
    <property type="entry name" value="Uncharacterized protein"/>
    <property type="match status" value="1"/>
</dbReference>
<evidence type="ECO:0000256" key="5">
    <source>
        <dbReference type="ARBA" id="ARBA00022989"/>
    </source>
</evidence>
<dbReference type="InterPro" id="IPR045225">
    <property type="entry name" value="Uracil/uridine/allantoin_perm"/>
</dbReference>
<sequence>MTASVSALFKRIELPRGSRWINEDVRPVGSERRTWTFLTFHNFWLLINCNIATYLTGSALIPLGLTWWQAIIAIIIGNIIATVALILSSLAGAYYHIGFPVFSRAVWGTWGAQFVIWNRIFLSFGEYGFQSWVGGECTYLMLLSWDPNLEKHIPNKIPANTGMTSAQFLSYFVFCIVSLPFLWIRPHRIEKFFYFASTVTLIFFLVLLIWALATMGPDGFGDTLKSGTDIPLTGGPHSTVWLMISGIMSTVGSIAAGILNQNDYARLSRRPSDAIWGQAFAFPFYSIIASVIGILVTAATQKRMGEPIWNPPTLFVGLLAKDNDAGTRAAVFFAGLALAISQLGSNLPGNALSGGMDLASTFPKYINIRRGAYIVALLSPVVNPWRLVNTATTFLTVLSGYGVFLAPMTGLMVAHYMLVAKMKVNVDDLYTGDSNSVYWYYKGLNWRAPIAWIVGVAPLLPGFIAAVNLSISISDGATELYYLNYMYGFIASAFVYTLLHRLVPDAKLDAFVQENPSAKEVQELYHGRWDITYAEAGTSIEDSQPPRDPRKGVESVTTRVIWPTDITPSPPPSRQHPAAWGPDRRTRMENLTGTDAPDRGAGTGTGTLAPPRKFTIRSKFGQARKPRSRKNRPCDACRRRKTACVITSEPPCLFCKSRGFVCQSLSDPEAMSMAPRANTQTVPPSSSSPASPSISAISPSAASESNPQRAESAAVVHDGLVRQSGPGPVGQESVASAGVDSPMQDPADEIVHTLEDVPDKTTHAMGLAAEQDPYFLDAFRSLLLSEREGIDASFLQVYPGGQDADDHPIHFLLLQDEFPAHKNQAKQAASDAIESFVWPHGPALVRLYFRHVHSAFPVISKGRFLRQYLTAKLDIPSSLRGAVYALACVFWRKDPSLEGPCPFQQHDLINHAQESLRRELESPNLWRLQASLLLMHMVPPDIDSVETPYTWIMAAQATAAAQMMGLHQDPAKWSIAPWEKKLRRKLWWATYFTDCWSAVCHGNPPHIAADTFTTPPPDLEDLRSDEDLPLDLHHMVDPCNTSFRVPDGVRFLEMINIARDTRVILDCSCGVRATVQTRTQLIPIREKLREWPSLMPSCLAVGPNTSNGPLHLSYYATHVLLFRGLMYPATKAAKATPGSNLRRWLSTALAEFDNFTAFMAYITENELTSFWGRHARSQLILCGNFLIYLFLLATEPRDVEAAYRLLEKFHLSLQRLGATEDIAAKVLLRPVILRIESFFIQATELIKTGRTVESPVLYKEKMNVEVVQATSSRSQIKDIISP</sequence>
<comment type="similarity">
    <text evidence="2">Belongs to the purine-cytosine permease (2.A.39) family.</text>
</comment>
<feature type="transmembrane region" description="Helical" evidence="9">
    <location>
        <begin position="480"/>
        <end position="499"/>
    </location>
</feature>
<evidence type="ECO:0000256" key="1">
    <source>
        <dbReference type="ARBA" id="ARBA00004141"/>
    </source>
</evidence>
<dbReference type="Gene3D" id="1.10.4160.10">
    <property type="entry name" value="Hydantoin permease"/>
    <property type="match status" value="1"/>
</dbReference>
<evidence type="ECO:0000256" key="6">
    <source>
        <dbReference type="ARBA" id="ARBA00023136"/>
    </source>
</evidence>
<feature type="transmembrane region" description="Helical" evidence="9">
    <location>
        <begin position="329"/>
        <end position="349"/>
    </location>
</feature>
<dbReference type="PROSITE" id="PS00463">
    <property type="entry name" value="ZN2_CY6_FUNGAL_1"/>
    <property type="match status" value="1"/>
</dbReference>
<feature type="compositionally biased region" description="Basic and acidic residues" evidence="8">
    <location>
        <begin position="544"/>
        <end position="553"/>
    </location>
</feature>
<feature type="transmembrane region" description="Helical" evidence="9">
    <location>
        <begin position="240"/>
        <end position="259"/>
    </location>
</feature>
<keyword evidence="4" id="KW-0479">Metal-binding</keyword>
<feature type="transmembrane region" description="Helical" evidence="9">
    <location>
        <begin position="70"/>
        <end position="97"/>
    </location>
</feature>